<dbReference type="PANTHER" id="PTHR42791:SF1">
    <property type="entry name" value="N-ACETYLTRANSFERASE DOMAIN-CONTAINING PROTEIN"/>
    <property type="match status" value="1"/>
</dbReference>
<name>R0JIL3_EXST2</name>
<keyword evidence="2" id="KW-1185">Reference proteome</keyword>
<reference evidence="1 2" key="1">
    <citation type="journal article" date="2012" name="PLoS Pathog.">
        <title>Diverse lifestyles and strategies of plant pathogenesis encoded in the genomes of eighteen Dothideomycetes fungi.</title>
        <authorList>
            <person name="Ohm R.A."/>
            <person name="Feau N."/>
            <person name="Henrissat B."/>
            <person name="Schoch C.L."/>
            <person name="Horwitz B.A."/>
            <person name="Barry K.W."/>
            <person name="Condon B.J."/>
            <person name="Copeland A.C."/>
            <person name="Dhillon B."/>
            <person name="Glaser F."/>
            <person name="Hesse C.N."/>
            <person name="Kosti I."/>
            <person name="LaButti K."/>
            <person name="Lindquist E.A."/>
            <person name="Lucas S."/>
            <person name="Salamov A.A."/>
            <person name="Bradshaw R.E."/>
            <person name="Ciuffetti L."/>
            <person name="Hamelin R.C."/>
            <person name="Kema G.H.J."/>
            <person name="Lawrence C."/>
            <person name="Scott J.A."/>
            <person name="Spatafora J.W."/>
            <person name="Turgeon B.G."/>
            <person name="de Wit P.J.G.M."/>
            <person name="Zhong S."/>
            <person name="Goodwin S.B."/>
            <person name="Grigoriev I.V."/>
        </authorList>
    </citation>
    <scope>NUCLEOTIDE SEQUENCE [LARGE SCALE GENOMIC DNA]</scope>
    <source>
        <strain evidence="2">28A</strain>
    </source>
</reference>
<protein>
    <submittedName>
        <fullName evidence="1">Uncharacterized protein</fullName>
    </submittedName>
</protein>
<evidence type="ECO:0000313" key="2">
    <source>
        <dbReference type="Proteomes" id="UP000016935"/>
    </source>
</evidence>
<dbReference type="STRING" id="671987.R0JIL3"/>
<dbReference type="PANTHER" id="PTHR42791">
    <property type="entry name" value="GNAT FAMILY ACETYLTRANSFERASE"/>
    <property type="match status" value="1"/>
</dbReference>
<proteinExistence type="predicted"/>
<dbReference type="Proteomes" id="UP000016935">
    <property type="component" value="Unassembled WGS sequence"/>
</dbReference>
<dbReference type="AlphaFoldDB" id="R0JIL3"/>
<dbReference type="RefSeq" id="XP_008031675.1">
    <property type="nucleotide sequence ID" value="XM_008033484.1"/>
</dbReference>
<accession>R0JIL3</accession>
<dbReference type="EMBL" id="KB908877">
    <property type="protein sequence ID" value="EOA81173.1"/>
    <property type="molecule type" value="Genomic_DNA"/>
</dbReference>
<dbReference type="GeneID" id="19401904"/>
<dbReference type="HOGENOM" id="CLU_1283671_0_0_1"/>
<dbReference type="InterPro" id="IPR052523">
    <property type="entry name" value="Trichothecene_AcTrans"/>
</dbReference>
<dbReference type="OrthoDB" id="544277at2759"/>
<sequence length="223" mass="24774">MGGGVHIPIPAGTVEDTFEHAIEIIAETFRDDPFQRYALIEELQAEGVRDISYELNKAVFSDVIPGMVQDGARSLTTVELSGVASVWVVQAVTPTFTPIPHFPYAVNEINGLAHQARRKHVPKGCKEMLHLILLGNDRSHPSHDPSRNSKVSDVIRPVLQMAKEMKWPVVLEATTEKSRDVYLHLGLEILEEITVGKGKIDREGRAKEGGEGCLLWSMMKRCD</sequence>
<evidence type="ECO:0000313" key="1">
    <source>
        <dbReference type="EMBL" id="EOA81173.1"/>
    </source>
</evidence>
<organism evidence="1 2">
    <name type="scientific">Exserohilum turcicum (strain 28A)</name>
    <name type="common">Northern leaf blight fungus</name>
    <name type="synonym">Setosphaeria turcica</name>
    <dbReference type="NCBI Taxonomy" id="671987"/>
    <lineage>
        <taxon>Eukaryota</taxon>
        <taxon>Fungi</taxon>
        <taxon>Dikarya</taxon>
        <taxon>Ascomycota</taxon>
        <taxon>Pezizomycotina</taxon>
        <taxon>Dothideomycetes</taxon>
        <taxon>Pleosporomycetidae</taxon>
        <taxon>Pleosporales</taxon>
        <taxon>Pleosporineae</taxon>
        <taxon>Pleosporaceae</taxon>
        <taxon>Exserohilum</taxon>
    </lineage>
</organism>
<gene>
    <name evidence="1" type="ORF">SETTUDRAFT_182196</name>
</gene>
<dbReference type="eggNOG" id="ENOG502RYMB">
    <property type="taxonomic scope" value="Eukaryota"/>
</dbReference>
<dbReference type="Gene3D" id="3.40.630.30">
    <property type="match status" value="1"/>
</dbReference>
<reference evidence="1 2" key="2">
    <citation type="journal article" date="2013" name="PLoS Genet.">
        <title>Comparative genome structure, secondary metabolite, and effector coding capacity across Cochliobolus pathogens.</title>
        <authorList>
            <person name="Condon B.J."/>
            <person name="Leng Y."/>
            <person name="Wu D."/>
            <person name="Bushley K.E."/>
            <person name="Ohm R.A."/>
            <person name="Otillar R."/>
            <person name="Martin J."/>
            <person name="Schackwitz W."/>
            <person name="Grimwood J."/>
            <person name="MohdZainudin N."/>
            <person name="Xue C."/>
            <person name="Wang R."/>
            <person name="Manning V.A."/>
            <person name="Dhillon B."/>
            <person name="Tu Z.J."/>
            <person name="Steffenson B.J."/>
            <person name="Salamov A."/>
            <person name="Sun H."/>
            <person name="Lowry S."/>
            <person name="LaButti K."/>
            <person name="Han J."/>
            <person name="Copeland A."/>
            <person name="Lindquist E."/>
            <person name="Barry K."/>
            <person name="Schmutz J."/>
            <person name="Baker S.E."/>
            <person name="Ciuffetti L.M."/>
            <person name="Grigoriev I.V."/>
            <person name="Zhong S."/>
            <person name="Turgeon B.G."/>
        </authorList>
    </citation>
    <scope>NUCLEOTIDE SEQUENCE [LARGE SCALE GENOMIC DNA]</scope>
    <source>
        <strain evidence="2">28A</strain>
    </source>
</reference>